<dbReference type="InterPro" id="IPR013328">
    <property type="entry name" value="6PGD_dom2"/>
</dbReference>
<dbReference type="PANTHER" id="PTHR43362:SF1">
    <property type="entry name" value="MANNITOL DEHYDROGENASE 2-RELATED"/>
    <property type="match status" value="1"/>
</dbReference>
<dbReference type="Pfam" id="PF08125">
    <property type="entry name" value="Mannitol_dh_C"/>
    <property type="match status" value="1"/>
</dbReference>
<evidence type="ECO:0000313" key="6">
    <source>
        <dbReference type="Proteomes" id="UP000078070"/>
    </source>
</evidence>
<organism evidence="5 6">
    <name type="scientific">Marinobacterium aestuarii</name>
    <dbReference type="NCBI Taxonomy" id="1821621"/>
    <lineage>
        <taxon>Bacteria</taxon>
        <taxon>Pseudomonadati</taxon>
        <taxon>Pseudomonadota</taxon>
        <taxon>Gammaproteobacteria</taxon>
        <taxon>Oceanospirillales</taxon>
        <taxon>Oceanospirillaceae</taxon>
        <taxon>Marinobacterium</taxon>
    </lineage>
</organism>
<dbReference type="InterPro" id="IPR050988">
    <property type="entry name" value="Mannitol_DH/Oxidoreductase"/>
</dbReference>
<dbReference type="GO" id="GO:0019594">
    <property type="term" value="P:mannitol metabolic process"/>
    <property type="evidence" value="ECO:0007669"/>
    <property type="project" value="InterPro"/>
</dbReference>
<protein>
    <submittedName>
        <fullName evidence="5">Mannitol dehydrogenase</fullName>
    </submittedName>
</protein>
<gene>
    <name evidence="5" type="ORF">A8C75_13585</name>
</gene>
<evidence type="ECO:0000256" key="2">
    <source>
        <dbReference type="ARBA" id="ARBA00023027"/>
    </source>
</evidence>
<dbReference type="Pfam" id="PF01232">
    <property type="entry name" value="Mannitol_dh"/>
    <property type="match status" value="1"/>
</dbReference>
<dbReference type="AlphaFoldDB" id="A0A1A9F0J6"/>
<dbReference type="SUPFAM" id="SSF48179">
    <property type="entry name" value="6-phosphogluconate dehydrogenase C-terminal domain-like"/>
    <property type="match status" value="1"/>
</dbReference>
<dbReference type="PRINTS" id="PR00084">
    <property type="entry name" value="MTLDHDRGNASE"/>
</dbReference>
<evidence type="ECO:0000259" key="3">
    <source>
        <dbReference type="Pfam" id="PF01232"/>
    </source>
</evidence>
<dbReference type="Proteomes" id="UP000078070">
    <property type="component" value="Chromosome"/>
</dbReference>
<dbReference type="GO" id="GO:0016616">
    <property type="term" value="F:oxidoreductase activity, acting on the CH-OH group of donors, NAD or NADP as acceptor"/>
    <property type="evidence" value="ECO:0007669"/>
    <property type="project" value="TreeGrafter"/>
</dbReference>
<dbReference type="KEGG" id="mars:A8C75_13585"/>
<sequence length="487" mass="53851">MPQTRQIESIPSTYAANDVATGIVHLGLGAFHRAHQAVYLERYLQAQGGDWGLCSANIRANQALADQLTAADCRYHVAEYSSRQQVVLREIRAIREALFAGSDAGRDVLLARMSAPATRIVTLTITEKGYCLEPSTGKLRFDDPAIQHDLAQPHSPRTAPGLLVEALNRRYQAGTAPFTVLSCDNMPHNGQRTRAAVLALASRQNAELHDWIATHVCFPSSMVDRIVPAMTEADFSRLNQDLNCDDKAAVICESFSQWVVEDSFSLGRPDWEQVGVQMVDDVTPFETMKLRMLNGSHSLLAYLGQLAGFKTVAEAMQQPAMVSFLRRYMQHEAMPTLQGVEQAEMLAYAERLLARFANDSLEHQLQQIAMDGSQKLPQRWLNGSQTLLDEALPMECTALGIAAWIIYVQQAGTRSSELNDPLAQRLLDLVAEHRDQPAALLSAFLAQQDIFPQQLASDARFQQNITQAYNALSQGSVIELLNKCSGD</sequence>
<keyword evidence="2" id="KW-0520">NAD</keyword>
<dbReference type="InterPro" id="IPR008927">
    <property type="entry name" value="6-PGluconate_DH-like_C_sf"/>
</dbReference>
<keyword evidence="1" id="KW-0560">Oxidoreductase</keyword>
<accession>A0A1A9F0J6</accession>
<reference evidence="5 6" key="2">
    <citation type="journal article" date="2018" name="Int. J. Syst. Evol. Microbiol.">
        <title>Marinobacterium aestuarii sp. nov., a benzene-degrading marine bacterium isolated from estuary sediment.</title>
        <authorList>
            <person name="Bae S.S."/>
            <person name="Jung J."/>
            <person name="Chung D."/>
            <person name="Baek K."/>
        </authorList>
    </citation>
    <scope>NUCLEOTIDE SEQUENCE [LARGE SCALE GENOMIC DNA]</scope>
    <source>
        <strain evidence="5 6">ST58-10</strain>
    </source>
</reference>
<dbReference type="InterPro" id="IPR036291">
    <property type="entry name" value="NAD(P)-bd_dom_sf"/>
</dbReference>
<feature type="domain" description="Mannitol dehydrogenase N-terminal" evidence="3">
    <location>
        <begin position="22"/>
        <end position="272"/>
    </location>
</feature>
<proteinExistence type="predicted"/>
<reference evidence="6" key="1">
    <citation type="submission" date="2016-05" db="EMBL/GenBank/DDBJ databases">
        <authorList>
            <person name="Baek K."/>
            <person name="Yang S.-J."/>
        </authorList>
    </citation>
    <scope>NUCLEOTIDE SEQUENCE [LARGE SCALE GENOMIC DNA]</scope>
    <source>
        <strain evidence="6">ST58-10</strain>
    </source>
</reference>
<dbReference type="InterPro" id="IPR000669">
    <property type="entry name" value="Mannitol_DH"/>
</dbReference>
<dbReference type="STRING" id="1821621.A8C75_13585"/>
<feature type="domain" description="Mannitol dehydrogenase C-terminal" evidence="4">
    <location>
        <begin position="281"/>
        <end position="472"/>
    </location>
</feature>
<dbReference type="SUPFAM" id="SSF51735">
    <property type="entry name" value="NAD(P)-binding Rossmann-fold domains"/>
    <property type="match status" value="1"/>
</dbReference>
<dbReference type="InterPro" id="IPR013118">
    <property type="entry name" value="Mannitol_DH_C"/>
</dbReference>
<name>A0A1A9F0J6_9GAMM</name>
<dbReference type="RefSeq" id="WP_067383302.1">
    <property type="nucleotide sequence ID" value="NZ_CP015839.1"/>
</dbReference>
<dbReference type="InterPro" id="IPR023027">
    <property type="entry name" value="Mannitol_DH_CS"/>
</dbReference>
<dbReference type="PANTHER" id="PTHR43362">
    <property type="entry name" value="MANNITOL DEHYDROGENASE DSF1-RELATED"/>
    <property type="match status" value="1"/>
</dbReference>
<keyword evidence="6" id="KW-1185">Reference proteome</keyword>
<evidence type="ECO:0000259" key="4">
    <source>
        <dbReference type="Pfam" id="PF08125"/>
    </source>
</evidence>
<evidence type="ECO:0000313" key="5">
    <source>
        <dbReference type="EMBL" id="ANG63398.1"/>
    </source>
</evidence>
<dbReference type="Gene3D" id="1.10.1040.10">
    <property type="entry name" value="N-(1-d-carboxylethyl)-l-norvaline Dehydrogenase, domain 2"/>
    <property type="match status" value="1"/>
</dbReference>
<evidence type="ECO:0000256" key="1">
    <source>
        <dbReference type="ARBA" id="ARBA00023002"/>
    </source>
</evidence>
<dbReference type="EMBL" id="CP015839">
    <property type="protein sequence ID" value="ANG63398.1"/>
    <property type="molecule type" value="Genomic_DNA"/>
</dbReference>
<dbReference type="Gene3D" id="3.40.50.720">
    <property type="entry name" value="NAD(P)-binding Rossmann-like Domain"/>
    <property type="match status" value="1"/>
</dbReference>
<dbReference type="PROSITE" id="PS00974">
    <property type="entry name" value="MANNITOL_DHGENASE"/>
    <property type="match status" value="1"/>
</dbReference>
<dbReference type="OrthoDB" id="271711at2"/>
<dbReference type="InterPro" id="IPR013131">
    <property type="entry name" value="Mannitol_DH_N"/>
</dbReference>